<organism evidence="1 2">
    <name type="scientific">Candidatus Thiomargarita nelsonii</name>
    <dbReference type="NCBI Taxonomy" id="1003181"/>
    <lineage>
        <taxon>Bacteria</taxon>
        <taxon>Pseudomonadati</taxon>
        <taxon>Pseudomonadota</taxon>
        <taxon>Gammaproteobacteria</taxon>
        <taxon>Thiotrichales</taxon>
        <taxon>Thiotrichaceae</taxon>
        <taxon>Thiomargarita</taxon>
    </lineage>
</organism>
<gene>
    <name evidence="1" type="ORF">PN36_32165</name>
</gene>
<dbReference type="Proteomes" id="UP000030428">
    <property type="component" value="Unassembled WGS sequence"/>
</dbReference>
<reference evidence="1 2" key="1">
    <citation type="journal article" date="2016" name="Front. Microbiol.">
        <title>Single-Cell (Meta-)Genomics of a Dimorphic Candidatus Thiomargarita nelsonii Reveals Genomic Plasticity.</title>
        <authorList>
            <person name="Flood B.E."/>
            <person name="Fliss P."/>
            <person name="Jones D.S."/>
            <person name="Dick G.J."/>
            <person name="Jain S."/>
            <person name="Kaster A.K."/>
            <person name="Winkel M."/>
            <person name="Mussmann M."/>
            <person name="Bailey J."/>
        </authorList>
    </citation>
    <scope>NUCLEOTIDE SEQUENCE [LARGE SCALE GENOMIC DNA]</scope>
    <source>
        <strain evidence="1">Hydrate Ridge</strain>
    </source>
</reference>
<keyword evidence="2" id="KW-1185">Reference proteome</keyword>
<comment type="caution">
    <text evidence="1">The sequence shown here is derived from an EMBL/GenBank/DDBJ whole genome shotgun (WGS) entry which is preliminary data.</text>
</comment>
<accession>A0A0A6P4Z0</accession>
<evidence type="ECO:0000313" key="1">
    <source>
        <dbReference type="EMBL" id="KHD05843.1"/>
    </source>
</evidence>
<name>A0A0A6P4Z0_9GAMM</name>
<dbReference type="AlphaFoldDB" id="A0A0A6P4Z0"/>
<evidence type="ECO:0000313" key="2">
    <source>
        <dbReference type="Proteomes" id="UP000030428"/>
    </source>
</evidence>
<proteinExistence type="predicted"/>
<protein>
    <submittedName>
        <fullName evidence="1">Uncharacterized protein</fullName>
    </submittedName>
</protein>
<dbReference type="EMBL" id="JSZA02000275">
    <property type="protein sequence ID" value="KHD05843.1"/>
    <property type="molecule type" value="Genomic_DNA"/>
</dbReference>
<sequence length="117" mass="13755">MLTIREEQMSALSQAMVKQFEDSMAIHLRRVFPDETKTITEKDLLYHIELCVNRATQYKITIEGDVQRYLECAVLYGWDFDTKPETYWAGEILCREDLNGEAKMDKIEQHELMCSGR</sequence>